<dbReference type="Pfam" id="PF00015">
    <property type="entry name" value="MCPsignal"/>
    <property type="match status" value="1"/>
</dbReference>
<dbReference type="InterPro" id="IPR004090">
    <property type="entry name" value="Chemotax_Me-accpt_rcpt"/>
</dbReference>
<dbReference type="CDD" id="cd11386">
    <property type="entry name" value="MCP_signal"/>
    <property type="match status" value="1"/>
</dbReference>
<dbReference type="Gene3D" id="6.10.340.10">
    <property type="match status" value="1"/>
</dbReference>
<feature type="region of interest" description="Disordered" evidence="5">
    <location>
        <begin position="538"/>
        <end position="593"/>
    </location>
</feature>
<dbReference type="Gene3D" id="1.10.287.950">
    <property type="entry name" value="Methyl-accepting chemotaxis protein"/>
    <property type="match status" value="1"/>
</dbReference>
<dbReference type="PRINTS" id="PR00260">
    <property type="entry name" value="CHEMTRNSDUCR"/>
</dbReference>
<gene>
    <name evidence="9" type="ORF">SAMN04489707_101784</name>
</gene>
<name>A0A1I7IN53_9BURK</name>
<comment type="similarity">
    <text evidence="3">Belongs to the methyl-accepting chemotaxis (MCP) protein family.</text>
</comment>
<keyword evidence="4" id="KW-0807">Transducer</keyword>
<dbReference type="InterPro" id="IPR004089">
    <property type="entry name" value="MCPsignal_dom"/>
</dbReference>
<evidence type="ECO:0000256" key="1">
    <source>
        <dbReference type="ARBA" id="ARBA00004370"/>
    </source>
</evidence>
<feature type="compositionally biased region" description="Basic residues" evidence="5">
    <location>
        <begin position="553"/>
        <end position="566"/>
    </location>
</feature>
<evidence type="ECO:0000313" key="10">
    <source>
        <dbReference type="Proteomes" id="UP000183656"/>
    </source>
</evidence>
<dbReference type="GO" id="GO:0004888">
    <property type="term" value="F:transmembrane signaling receptor activity"/>
    <property type="evidence" value="ECO:0007669"/>
    <property type="project" value="InterPro"/>
</dbReference>
<dbReference type="GO" id="GO:0005886">
    <property type="term" value="C:plasma membrane"/>
    <property type="evidence" value="ECO:0007669"/>
    <property type="project" value="TreeGrafter"/>
</dbReference>
<organism evidence="9 10">
    <name type="scientific">Paenacidovorax caeni</name>
    <dbReference type="NCBI Taxonomy" id="343013"/>
    <lineage>
        <taxon>Bacteria</taxon>
        <taxon>Pseudomonadati</taxon>
        <taxon>Pseudomonadota</taxon>
        <taxon>Betaproteobacteria</taxon>
        <taxon>Burkholderiales</taxon>
        <taxon>Comamonadaceae</taxon>
        <taxon>Paenacidovorax</taxon>
    </lineage>
</organism>
<keyword evidence="6" id="KW-0812">Transmembrane</keyword>
<evidence type="ECO:0000256" key="3">
    <source>
        <dbReference type="ARBA" id="ARBA00029447"/>
    </source>
</evidence>
<accession>A0A1I7IN53</accession>
<comment type="subcellular location">
    <subcellularLocation>
        <location evidence="1">Membrane</location>
    </subcellularLocation>
</comment>
<feature type="region of interest" description="Disordered" evidence="5">
    <location>
        <begin position="275"/>
        <end position="302"/>
    </location>
</feature>
<dbReference type="FunFam" id="1.10.287.950:FF:000001">
    <property type="entry name" value="Methyl-accepting chemotaxis sensory transducer"/>
    <property type="match status" value="1"/>
</dbReference>
<keyword evidence="6" id="KW-0472">Membrane</keyword>
<keyword evidence="10" id="KW-1185">Reference proteome</keyword>
<feature type="compositionally biased region" description="Low complexity" evidence="5">
    <location>
        <begin position="538"/>
        <end position="552"/>
    </location>
</feature>
<dbReference type="GO" id="GO:0006935">
    <property type="term" value="P:chemotaxis"/>
    <property type="evidence" value="ECO:0007669"/>
    <property type="project" value="InterPro"/>
</dbReference>
<dbReference type="OrthoDB" id="5441488at2"/>
<dbReference type="SMART" id="SM00304">
    <property type="entry name" value="HAMP"/>
    <property type="match status" value="1"/>
</dbReference>
<dbReference type="STRING" id="343013.SAMN04489707_101784"/>
<evidence type="ECO:0000256" key="2">
    <source>
        <dbReference type="ARBA" id="ARBA00022481"/>
    </source>
</evidence>
<dbReference type="CDD" id="cd19411">
    <property type="entry name" value="MCP2201-like_sensor"/>
    <property type="match status" value="1"/>
</dbReference>
<evidence type="ECO:0000259" key="8">
    <source>
        <dbReference type="PROSITE" id="PS50885"/>
    </source>
</evidence>
<dbReference type="PANTHER" id="PTHR43531">
    <property type="entry name" value="PROTEIN ICFG"/>
    <property type="match status" value="1"/>
</dbReference>
<dbReference type="InterPro" id="IPR051310">
    <property type="entry name" value="MCP_chemotaxis"/>
</dbReference>
<sequence>MKNLSIGTRLGGGFALVLLLMALMTAFGVWRLQTVALATNDMTQQPLAVERMISDWYRYVYSAARRTSAIVKSTDPSLGQFFAADTATSTRESAELQKRIEALLTSDEEKALWADIQKARVTYLSSRDQAVKAKAAGQAEEAERLLTQVYLPATDKYVALIQQLLDMQRASIDATAQGINATYVQSRLWLIVLGVLGVAAGTLCAWWLTRGITQPLAQAVQVARAVAANDLTSRVQVDTHDETGQLLQALQEMNASLSQVVARVRSGTDGIATASSQLDAGNQDLSSRTEQQASSLQETAASMEQLTSTVRQNAENARQANQLASSAAQTATQGGQVVAGVVQTMGAINASSHKIADIIGVIDSIAFQTNILALNAAVEAARAGEQGRGFAVVAGEVRALAQRSAAAAKDIKGLIGDSVAKVAEGSHQVEAAGRTMDAIVQSVQRVSDLVAEITAASQEQSAGIEQVHQAITQMDQVTQQNAALVEQATAATGSLKAQAGQLAQAVSVFRIDGVQATSAAAPAPMRRPVPAAKAAAAKPPAAAAARPLAAPARRPHQRLRWPRRPHAATTTPGKPSEHPALAGLLTPPDLLRY</sequence>
<dbReference type="SUPFAM" id="SSF58104">
    <property type="entry name" value="Methyl-accepting chemotaxis protein (MCP) signaling domain"/>
    <property type="match status" value="1"/>
</dbReference>
<keyword evidence="2" id="KW-0488">Methylation</keyword>
<dbReference type="PROSITE" id="PS50111">
    <property type="entry name" value="CHEMOTAXIS_TRANSDUC_2"/>
    <property type="match status" value="1"/>
</dbReference>
<feature type="transmembrane region" description="Helical" evidence="6">
    <location>
        <begin position="188"/>
        <end position="208"/>
    </location>
</feature>
<dbReference type="Pfam" id="PF12729">
    <property type="entry name" value="4HB_MCP_1"/>
    <property type="match status" value="1"/>
</dbReference>
<dbReference type="SMART" id="SM00283">
    <property type="entry name" value="MA"/>
    <property type="match status" value="1"/>
</dbReference>
<evidence type="ECO:0000256" key="6">
    <source>
        <dbReference type="SAM" id="Phobius"/>
    </source>
</evidence>
<dbReference type="EMBL" id="FPBX01000017">
    <property type="protein sequence ID" value="SFU74363.1"/>
    <property type="molecule type" value="Genomic_DNA"/>
</dbReference>
<evidence type="ECO:0000256" key="5">
    <source>
        <dbReference type="SAM" id="MobiDB-lite"/>
    </source>
</evidence>
<dbReference type="InterPro" id="IPR003660">
    <property type="entry name" value="HAMP_dom"/>
</dbReference>
<feature type="domain" description="HAMP" evidence="8">
    <location>
        <begin position="210"/>
        <end position="262"/>
    </location>
</feature>
<feature type="domain" description="Methyl-accepting transducer" evidence="7">
    <location>
        <begin position="267"/>
        <end position="496"/>
    </location>
</feature>
<reference evidence="9 10" key="1">
    <citation type="submission" date="2016-10" db="EMBL/GenBank/DDBJ databases">
        <authorList>
            <person name="de Groot N.N."/>
        </authorList>
    </citation>
    <scope>NUCLEOTIDE SEQUENCE [LARGE SCALE GENOMIC DNA]</scope>
    <source>
        <strain evidence="9 10">R-24608</strain>
    </source>
</reference>
<dbReference type="InterPro" id="IPR047347">
    <property type="entry name" value="YvaQ-like_sensor"/>
</dbReference>
<dbReference type="PANTHER" id="PTHR43531:SF14">
    <property type="entry name" value="METHYL-ACCEPTING CHEMOTAXIS PROTEIN I-RELATED"/>
    <property type="match status" value="1"/>
</dbReference>
<dbReference type="AlphaFoldDB" id="A0A1I7IN53"/>
<evidence type="ECO:0000256" key="4">
    <source>
        <dbReference type="PROSITE-ProRule" id="PRU00284"/>
    </source>
</evidence>
<evidence type="ECO:0000313" key="9">
    <source>
        <dbReference type="EMBL" id="SFU74363.1"/>
    </source>
</evidence>
<dbReference type="Pfam" id="PF00672">
    <property type="entry name" value="HAMP"/>
    <property type="match status" value="1"/>
</dbReference>
<dbReference type="Proteomes" id="UP000183656">
    <property type="component" value="Unassembled WGS sequence"/>
</dbReference>
<dbReference type="InterPro" id="IPR024478">
    <property type="entry name" value="HlyB_4HB_MCP"/>
</dbReference>
<dbReference type="PROSITE" id="PS50885">
    <property type="entry name" value="HAMP"/>
    <property type="match status" value="1"/>
</dbReference>
<proteinExistence type="inferred from homology"/>
<keyword evidence="6" id="KW-1133">Transmembrane helix</keyword>
<protein>
    <submittedName>
        <fullName evidence="9">Methyl-accepting chemotaxis protein</fullName>
    </submittedName>
</protein>
<dbReference type="GO" id="GO:0007165">
    <property type="term" value="P:signal transduction"/>
    <property type="evidence" value="ECO:0007669"/>
    <property type="project" value="UniProtKB-KW"/>
</dbReference>
<evidence type="ECO:0000259" key="7">
    <source>
        <dbReference type="PROSITE" id="PS50111"/>
    </source>
</evidence>